<dbReference type="InterPro" id="IPR001129">
    <property type="entry name" value="Membr-assoc_MAPEG"/>
</dbReference>
<dbReference type="RefSeq" id="WP_171624411.1">
    <property type="nucleotide sequence ID" value="NZ_JABBPG010000001.1"/>
</dbReference>
<comment type="subcellular location">
    <subcellularLocation>
        <location evidence="1">Membrane</location>
    </subcellularLocation>
</comment>
<dbReference type="GO" id="GO:0016020">
    <property type="term" value="C:membrane"/>
    <property type="evidence" value="ECO:0007669"/>
    <property type="project" value="UniProtKB-SubCell"/>
</dbReference>
<gene>
    <name evidence="6" type="ORF">HG263_02005</name>
</gene>
<dbReference type="InterPro" id="IPR023352">
    <property type="entry name" value="MAPEG-like_dom_sf"/>
</dbReference>
<evidence type="ECO:0000256" key="4">
    <source>
        <dbReference type="ARBA" id="ARBA00023136"/>
    </source>
</evidence>
<keyword evidence="2 5" id="KW-0812">Transmembrane</keyword>
<feature type="transmembrane region" description="Helical" evidence="5">
    <location>
        <begin position="6"/>
        <end position="24"/>
    </location>
</feature>
<reference evidence="6 7" key="1">
    <citation type="submission" date="2020-04" db="EMBL/GenBank/DDBJ databases">
        <title>Pseudoalteromonas caenipelagi sp. nov., isolated from a tidal flat.</title>
        <authorList>
            <person name="Park S."/>
            <person name="Yoon J.-H."/>
        </authorList>
    </citation>
    <scope>NUCLEOTIDE SEQUENCE [LARGE SCALE GENOMIC DNA]</scope>
    <source>
        <strain evidence="6 7">JBTF-M23</strain>
    </source>
</reference>
<proteinExistence type="predicted"/>
<evidence type="ECO:0000313" key="7">
    <source>
        <dbReference type="Proteomes" id="UP000586305"/>
    </source>
</evidence>
<sequence>MWVHYPILFLIAQMCFLWLLTMWLRISAIKAKLVSAKDIQFIQKANFPRVATLAGNSYDNQFQQSALFIVLLCLLNQQGIEGHFWYVTSTFFVFARYWHCFEHIVCRNLLLRTIAFALATICFFVAWFGYLYASLAGAKLV</sequence>
<evidence type="ECO:0000313" key="6">
    <source>
        <dbReference type="EMBL" id="NOU49325.1"/>
    </source>
</evidence>
<keyword evidence="3 5" id="KW-1133">Transmembrane helix</keyword>
<dbReference type="Proteomes" id="UP000586305">
    <property type="component" value="Unassembled WGS sequence"/>
</dbReference>
<keyword evidence="7" id="KW-1185">Reference proteome</keyword>
<dbReference type="SUPFAM" id="SSF161084">
    <property type="entry name" value="MAPEG domain-like"/>
    <property type="match status" value="1"/>
</dbReference>
<organism evidence="6 7">
    <name type="scientific">Pseudoalteromonas caenipelagi</name>
    <dbReference type="NCBI Taxonomy" id="2726988"/>
    <lineage>
        <taxon>Bacteria</taxon>
        <taxon>Pseudomonadati</taxon>
        <taxon>Pseudomonadota</taxon>
        <taxon>Gammaproteobacteria</taxon>
        <taxon>Alteromonadales</taxon>
        <taxon>Pseudoalteromonadaceae</taxon>
        <taxon>Pseudoalteromonas</taxon>
    </lineage>
</organism>
<dbReference type="EMBL" id="JABBPG010000001">
    <property type="protein sequence ID" value="NOU49325.1"/>
    <property type="molecule type" value="Genomic_DNA"/>
</dbReference>
<feature type="transmembrane region" description="Helical" evidence="5">
    <location>
        <begin position="109"/>
        <end position="133"/>
    </location>
</feature>
<evidence type="ECO:0000256" key="3">
    <source>
        <dbReference type="ARBA" id="ARBA00022989"/>
    </source>
</evidence>
<dbReference type="Pfam" id="PF01124">
    <property type="entry name" value="MAPEG"/>
    <property type="match status" value="1"/>
</dbReference>
<accession>A0A849V8W1</accession>
<comment type="caution">
    <text evidence="6">The sequence shown here is derived from an EMBL/GenBank/DDBJ whole genome shotgun (WGS) entry which is preliminary data.</text>
</comment>
<evidence type="ECO:0008006" key="8">
    <source>
        <dbReference type="Google" id="ProtNLM"/>
    </source>
</evidence>
<name>A0A849V8W1_9GAMM</name>
<dbReference type="AlphaFoldDB" id="A0A849V8W1"/>
<dbReference type="Gene3D" id="1.20.120.550">
    <property type="entry name" value="Membrane associated eicosanoid/glutathione metabolism-like domain"/>
    <property type="match status" value="1"/>
</dbReference>
<evidence type="ECO:0000256" key="5">
    <source>
        <dbReference type="SAM" id="Phobius"/>
    </source>
</evidence>
<protein>
    <recommendedName>
        <fullName evidence="8">MAPEG family protein</fullName>
    </recommendedName>
</protein>
<keyword evidence="4 5" id="KW-0472">Membrane</keyword>
<evidence type="ECO:0000256" key="2">
    <source>
        <dbReference type="ARBA" id="ARBA00022692"/>
    </source>
</evidence>
<evidence type="ECO:0000256" key="1">
    <source>
        <dbReference type="ARBA" id="ARBA00004370"/>
    </source>
</evidence>